<dbReference type="GO" id="GO:0055085">
    <property type="term" value="P:transmembrane transport"/>
    <property type="evidence" value="ECO:0007669"/>
    <property type="project" value="InterPro"/>
</dbReference>
<protein>
    <submittedName>
        <fullName evidence="7">ABC-type transport system, permease component</fullName>
    </submittedName>
</protein>
<dbReference type="PROSITE" id="PS50928">
    <property type="entry name" value="ABC_TM1"/>
    <property type="match status" value="1"/>
</dbReference>
<evidence type="ECO:0000256" key="2">
    <source>
        <dbReference type="ARBA" id="ARBA00022692"/>
    </source>
</evidence>
<accession>Q0W6D0</accession>
<dbReference type="STRING" id="351160.RCIX664"/>
<gene>
    <name evidence="7" type="ORF">RCIX664</name>
</gene>
<keyword evidence="2 5" id="KW-0812">Transmembrane</keyword>
<dbReference type="PANTHER" id="PTHR43632:SF1">
    <property type="entry name" value="PERMEASE COMPONENT OF TUNGSTATE ABC TRANSPORTER"/>
    <property type="match status" value="1"/>
</dbReference>
<sequence>MASNYLIDGFFQAVNMIASLNPEIIGVTVLSLQVSGTATLLAAAVGIPAGVFISLNEFPGKRLIQNIVNTLMGLPPVVVGLLVFLTVSRAGPLGSYGLLFTPTAMIIAQFVLVTPIIISLSISATKAVDRSVIETAVSLGARKYETMSVVLFEARQALVTAVLAGFGRAVAEVGAVMIVGGDIRWSTRVLTTSIVLQTRIGDYAMAIALGLILLVLSFTINLIVNMLQREKR</sequence>
<reference evidence="7 8" key="1">
    <citation type="journal article" date="2006" name="Science">
        <title>Genome of rice cluster I archaea -- the key methane producers in the rice rhizosphere.</title>
        <authorList>
            <person name="Erkel C."/>
            <person name="Kube M."/>
            <person name="Reinhardt R."/>
            <person name="Liesack W."/>
        </authorList>
    </citation>
    <scope>NUCLEOTIDE SEQUENCE [LARGE SCALE GENOMIC DNA]</scope>
    <source>
        <strain evidence="8">DSM 22066 / NBRC 105507 / MRE50</strain>
    </source>
</reference>
<dbReference type="PATRIC" id="fig|351160.9.peg.2172"/>
<feature type="domain" description="ABC transmembrane type-1" evidence="6">
    <location>
        <begin position="28"/>
        <end position="224"/>
    </location>
</feature>
<name>Q0W6D0_METAR</name>
<dbReference type="AlphaFoldDB" id="Q0W6D0"/>
<organism evidence="7 8">
    <name type="scientific">Methanocella arvoryzae (strain DSM 22066 / NBRC 105507 / MRE50)</name>
    <dbReference type="NCBI Taxonomy" id="351160"/>
    <lineage>
        <taxon>Archaea</taxon>
        <taxon>Methanobacteriati</taxon>
        <taxon>Methanobacteriota</taxon>
        <taxon>Stenosarchaea group</taxon>
        <taxon>Methanomicrobia</taxon>
        <taxon>Methanocellales</taxon>
        <taxon>Methanocellaceae</taxon>
        <taxon>Methanocella</taxon>
    </lineage>
</organism>
<comment type="similarity">
    <text evidence="5">Belongs to the binding-protein-dependent transport system permease family.</text>
</comment>
<dbReference type="InterPro" id="IPR049783">
    <property type="entry name" value="ABC_perm_TupB-like"/>
</dbReference>
<keyword evidence="4 5" id="KW-0472">Membrane</keyword>
<evidence type="ECO:0000259" key="6">
    <source>
        <dbReference type="PROSITE" id="PS50928"/>
    </source>
</evidence>
<evidence type="ECO:0000313" key="7">
    <source>
        <dbReference type="EMBL" id="CAJ36063.1"/>
    </source>
</evidence>
<keyword evidence="5" id="KW-0813">Transport</keyword>
<keyword evidence="8" id="KW-1185">Reference proteome</keyword>
<feature type="transmembrane region" description="Helical" evidence="5">
    <location>
        <begin position="157"/>
        <end position="183"/>
    </location>
</feature>
<evidence type="ECO:0000256" key="1">
    <source>
        <dbReference type="ARBA" id="ARBA00004141"/>
    </source>
</evidence>
<dbReference type="PANTHER" id="PTHR43632">
    <property type="entry name" value="PERMEASE COMPONENT OF TUNGSTATE ABC TRANSPORTER"/>
    <property type="match status" value="1"/>
</dbReference>
<dbReference type="KEGG" id="rci:RCIX664"/>
<dbReference type="InterPro" id="IPR000515">
    <property type="entry name" value="MetI-like"/>
</dbReference>
<feature type="transmembrane region" description="Helical" evidence="5">
    <location>
        <begin position="67"/>
        <end position="87"/>
    </location>
</feature>
<proteinExistence type="inferred from homology"/>
<dbReference type="InterPro" id="IPR035906">
    <property type="entry name" value="MetI-like_sf"/>
</dbReference>
<dbReference type="OrthoDB" id="94632at2157"/>
<evidence type="ECO:0000256" key="3">
    <source>
        <dbReference type="ARBA" id="ARBA00022989"/>
    </source>
</evidence>
<dbReference type="Pfam" id="PF00528">
    <property type="entry name" value="BPD_transp_1"/>
    <property type="match status" value="1"/>
</dbReference>
<dbReference type="SUPFAM" id="SSF161098">
    <property type="entry name" value="MetI-like"/>
    <property type="match status" value="1"/>
</dbReference>
<evidence type="ECO:0000313" key="8">
    <source>
        <dbReference type="Proteomes" id="UP000000663"/>
    </source>
</evidence>
<dbReference type="eggNOG" id="arCOG00166">
    <property type="taxonomic scope" value="Archaea"/>
</dbReference>
<comment type="subcellular location">
    <subcellularLocation>
        <location evidence="5">Cell membrane</location>
        <topology evidence="5">Multi-pass membrane protein</topology>
    </subcellularLocation>
    <subcellularLocation>
        <location evidence="1">Membrane</location>
        <topology evidence="1">Multi-pass membrane protein</topology>
    </subcellularLocation>
</comment>
<evidence type="ECO:0000256" key="5">
    <source>
        <dbReference type="RuleBase" id="RU363032"/>
    </source>
</evidence>
<keyword evidence="3 5" id="KW-1133">Transmembrane helix</keyword>
<evidence type="ECO:0000256" key="4">
    <source>
        <dbReference type="ARBA" id="ARBA00023136"/>
    </source>
</evidence>
<feature type="transmembrane region" description="Helical" evidence="5">
    <location>
        <begin position="24"/>
        <end position="55"/>
    </location>
</feature>
<dbReference type="GO" id="GO:0005886">
    <property type="term" value="C:plasma membrane"/>
    <property type="evidence" value="ECO:0007669"/>
    <property type="project" value="UniProtKB-SubCell"/>
</dbReference>
<dbReference type="EMBL" id="AM114193">
    <property type="protein sequence ID" value="CAJ36063.1"/>
    <property type="molecule type" value="Genomic_DNA"/>
</dbReference>
<dbReference type="Gene3D" id="1.10.3720.10">
    <property type="entry name" value="MetI-like"/>
    <property type="match status" value="1"/>
</dbReference>
<dbReference type="Proteomes" id="UP000000663">
    <property type="component" value="Chromosome"/>
</dbReference>
<dbReference type="NCBIfam" id="NF038017">
    <property type="entry name" value="ABC_perm1"/>
    <property type="match status" value="1"/>
</dbReference>
<feature type="transmembrane region" description="Helical" evidence="5">
    <location>
        <begin position="99"/>
        <end position="122"/>
    </location>
</feature>
<dbReference type="CDD" id="cd06261">
    <property type="entry name" value="TM_PBP2"/>
    <property type="match status" value="1"/>
</dbReference>
<feature type="transmembrane region" description="Helical" evidence="5">
    <location>
        <begin position="203"/>
        <end position="224"/>
    </location>
</feature>